<evidence type="ECO:0000256" key="3">
    <source>
        <dbReference type="ARBA" id="ARBA00022525"/>
    </source>
</evidence>
<dbReference type="GO" id="GO:0009986">
    <property type="term" value="C:cell surface"/>
    <property type="evidence" value="ECO:0007669"/>
    <property type="project" value="InterPro"/>
</dbReference>
<keyword evidence="7" id="KW-1185">Reference proteome</keyword>
<keyword evidence="3" id="KW-0964">Secreted</keyword>
<comment type="subcellular location">
    <subcellularLocation>
        <location evidence="1">Secreted</location>
    </subcellularLocation>
</comment>
<comment type="caution">
    <text evidence="6">The sequence shown here is derived from an EMBL/GenBank/DDBJ whole genome shotgun (WGS) entry which is preliminary data.</text>
</comment>
<accession>A0A4U8UJS2</accession>
<feature type="signal peptide" evidence="5">
    <location>
        <begin position="1"/>
        <end position="19"/>
    </location>
</feature>
<dbReference type="Gene3D" id="2.60.40.3330">
    <property type="match status" value="1"/>
</dbReference>
<protein>
    <submittedName>
        <fullName evidence="6">Uncharacterized protein</fullName>
    </submittedName>
</protein>
<reference evidence="6 7" key="1">
    <citation type="journal article" date="2015" name="Genome Biol.">
        <title>Comparative genomics of Steinernema reveals deeply conserved gene regulatory networks.</title>
        <authorList>
            <person name="Dillman A.R."/>
            <person name="Macchietto M."/>
            <person name="Porter C.F."/>
            <person name="Rogers A."/>
            <person name="Williams B."/>
            <person name="Antoshechkin I."/>
            <person name="Lee M.M."/>
            <person name="Goodwin Z."/>
            <person name="Lu X."/>
            <person name="Lewis E.E."/>
            <person name="Goodrich-Blair H."/>
            <person name="Stock S.P."/>
            <person name="Adams B.J."/>
            <person name="Sternberg P.W."/>
            <person name="Mortazavi A."/>
        </authorList>
    </citation>
    <scope>NUCLEOTIDE SEQUENCE [LARGE SCALE GENOMIC DNA]</scope>
    <source>
        <strain evidence="6 7">ALL</strain>
    </source>
</reference>
<dbReference type="EMBL" id="AZBU02000001">
    <property type="protein sequence ID" value="TMS32996.1"/>
    <property type="molecule type" value="Genomic_DNA"/>
</dbReference>
<evidence type="ECO:0000256" key="4">
    <source>
        <dbReference type="ARBA" id="ARBA00022729"/>
    </source>
</evidence>
<evidence type="ECO:0000256" key="2">
    <source>
        <dbReference type="ARBA" id="ARBA00010112"/>
    </source>
</evidence>
<reference evidence="6 7" key="2">
    <citation type="journal article" date="2019" name="G3 (Bethesda)">
        <title>Hybrid Assembly of the Genome of the Entomopathogenic Nematode Steinernema carpocapsae Identifies the X-Chromosome.</title>
        <authorList>
            <person name="Serra L."/>
            <person name="Macchietto M."/>
            <person name="Macias-Munoz A."/>
            <person name="McGill C.J."/>
            <person name="Rodriguez I.M."/>
            <person name="Rodriguez B."/>
            <person name="Murad R."/>
            <person name="Mortazavi A."/>
        </authorList>
    </citation>
    <scope>NUCLEOTIDE SEQUENCE [LARGE SCALE GENOMIC DNA]</scope>
    <source>
        <strain evidence="6 7">ALL</strain>
    </source>
</reference>
<proteinExistence type="inferred from homology"/>
<evidence type="ECO:0000256" key="5">
    <source>
        <dbReference type="SAM" id="SignalP"/>
    </source>
</evidence>
<keyword evidence="4 5" id="KW-0732">Signal</keyword>
<organism evidence="6 7">
    <name type="scientific">Steinernema carpocapsae</name>
    <name type="common">Entomopathogenic nematode</name>
    <dbReference type="NCBI Taxonomy" id="34508"/>
    <lineage>
        <taxon>Eukaryota</taxon>
        <taxon>Metazoa</taxon>
        <taxon>Ecdysozoa</taxon>
        <taxon>Nematoda</taxon>
        <taxon>Chromadorea</taxon>
        <taxon>Rhabditida</taxon>
        <taxon>Tylenchina</taxon>
        <taxon>Panagrolaimomorpha</taxon>
        <taxon>Strongyloidoidea</taxon>
        <taxon>Steinernematidae</taxon>
        <taxon>Steinernema</taxon>
    </lineage>
</organism>
<comment type="similarity">
    <text evidence="2">Belongs to the nematode transthyretin-like family.</text>
</comment>
<sequence length="141" mass="16116">MGFPVSIFLLSLFLASCVGQNVIVEGSITCGGAANVNSNVELVEREMITVDELKNEAWTENGKYRILGKQDEYESGFPYVVVTDFCLKNEECLRLTVYDVPKEKLGNIFTLNIDLKKRRGFATEQIWCKDNKDEYRFVEKQ</sequence>
<feature type="chain" id="PRO_5020203568" evidence="5">
    <location>
        <begin position="20"/>
        <end position="141"/>
    </location>
</feature>
<gene>
    <name evidence="6" type="ORF">L596_000780</name>
</gene>
<dbReference type="Proteomes" id="UP000298663">
    <property type="component" value="Unassembled WGS sequence"/>
</dbReference>
<evidence type="ECO:0000313" key="6">
    <source>
        <dbReference type="EMBL" id="TMS32996.1"/>
    </source>
</evidence>
<evidence type="ECO:0000313" key="7">
    <source>
        <dbReference type="Proteomes" id="UP000298663"/>
    </source>
</evidence>
<dbReference type="GO" id="GO:0005576">
    <property type="term" value="C:extracellular region"/>
    <property type="evidence" value="ECO:0007669"/>
    <property type="project" value="UniProtKB-SubCell"/>
</dbReference>
<dbReference type="InterPro" id="IPR038479">
    <property type="entry name" value="Transthyretin-like_sf"/>
</dbReference>
<dbReference type="AlphaFoldDB" id="A0A4U8UJS2"/>
<dbReference type="InterPro" id="IPR001534">
    <property type="entry name" value="Transthyretin-like"/>
</dbReference>
<evidence type="ECO:0000256" key="1">
    <source>
        <dbReference type="ARBA" id="ARBA00004613"/>
    </source>
</evidence>
<dbReference type="Pfam" id="PF01060">
    <property type="entry name" value="TTR-52"/>
    <property type="match status" value="1"/>
</dbReference>
<dbReference type="PANTHER" id="PTHR21700">
    <property type="entry name" value="TRANSTHYRETIN-LIKE FAMILY PROTEIN-RELATED"/>
    <property type="match status" value="1"/>
</dbReference>
<name>A0A4U8UJS2_STECR</name>